<gene>
    <name evidence="2" type="ORF">UFOVP605_55</name>
</gene>
<feature type="coiled-coil region" evidence="1">
    <location>
        <begin position="373"/>
        <end position="429"/>
    </location>
</feature>
<proteinExistence type="predicted"/>
<organism evidence="2">
    <name type="scientific">uncultured Caudovirales phage</name>
    <dbReference type="NCBI Taxonomy" id="2100421"/>
    <lineage>
        <taxon>Viruses</taxon>
        <taxon>Duplodnaviria</taxon>
        <taxon>Heunggongvirae</taxon>
        <taxon>Uroviricota</taxon>
        <taxon>Caudoviricetes</taxon>
        <taxon>Peduoviridae</taxon>
        <taxon>Maltschvirus</taxon>
        <taxon>Maltschvirus maltsch</taxon>
    </lineage>
</organism>
<keyword evidence="1" id="KW-0175">Coiled coil</keyword>
<evidence type="ECO:0000256" key="1">
    <source>
        <dbReference type="SAM" id="Coils"/>
    </source>
</evidence>
<evidence type="ECO:0008006" key="3">
    <source>
        <dbReference type="Google" id="ProtNLM"/>
    </source>
</evidence>
<protein>
    <recommendedName>
        <fullName evidence="3">Bacteriophage lambda, GpH, tail tape measure, C-terminal</fullName>
    </recommendedName>
</protein>
<reference evidence="2" key="1">
    <citation type="submission" date="2020-04" db="EMBL/GenBank/DDBJ databases">
        <authorList>
            <person name="Chiriac C."/>
            <person name="Salcher M."/>
            <person name="Ghai R."/>
            <person name="Kavagutti S V."/>
        </authorList>
    </citation>
    <scope>NUCLEOTIDE SEQUENCE</scope>
</reference>
<dbReference type="EMBL" id="LR796592">
    <property type="protein sequence ID" value="CAB4153261.1"/>
    <property type="molecule type" value="Genomic_DNA"/>
</dbReference>
<name>A0A6J5N5F2_9CAUD</name>
<evidence type="ECO:0000313" key="2">
    <source>
        <dbReference type="EMBL" id="CAB4153261.1"/>
    </source>
</evidence>
<sequence>MAGSLGDLLLTLRADFAQFKSDLGKATVAAETNAKAIENEYRKSASNLKSLASTIATGFVGKFVLDLIEAGDNIGKLAGRAGIDTKTFQELAYAAKLADVDVSSLGESINKMQRTLGEGSKSTTEALNALGLSLPEIQKMSADKALETIAEQISLLENPADRVRAAVDLFGKSGASLLPLFEGGAKGIASARKEANALGAVLSKDKIETLQRYDDFIKKATISTKAFFAEILLFTTTDAEKVGTWFQQLKRTVDGSGWDFSPRATLKFRIENLKNDKFLDPAERAKLLKAAQEELAALPEEAQAGSGSVRGVINRGTPKKPPGYGALPTPEQIAAAKAWQKILDDVTKANNAFNNSLQEGANAIGADIGSKQIEQMREELDMRYEAIQAIKDERAALVANAVALTQTPVEEITARYRELTAAIRETMATLPEESARFQELQVLLGKVAKKQQEEITAAGVTLSTYGEQAARNMQDAFAQFLFDPFKGGLKGMLRAFIDTLRQMVAQAAAAKVFEAIGMGSGGKGGIFTTIAAAIFGGGRAKGGSVSSSKGYIVGENGPEFFQPNISGSIIPNMKGKMGMAAQQESANRNVVVSPVYNIDARGATQELVRVLPGLLDATTKRAVELAKASIYDDLSRGAMGRG</sequence>
<accession>A0A6J5N5F2</accession>